<name>A0AA96RK29_9BACL</name>
<evidence type="ECO:0000313" key="2">
    <source>
        <dbReference type="EMBL" id="WNR43806.1"/>
    </source>
</evidence>
<dbReference type="InterPro" id="IPR001296">
    <property type="entry name" value="Glyco_trans_1"/>
</dbReference>
<dbReference type="Proteomes" id="UP001304650">
    <property type="component" value="Chromosome"/>
</dbReference>
<dbReference type="RefSeq" id="WP_314798633.1">
    <property type="nucleotide sequence ID" value="NZ_CP130319.1"/>
</dbReference>
<dbReference type="Pfam" id="PF00534">
    <property type="entry name" value="Glycos_transf_1"/>
    <property type="match status" value="1"/>
</dbReference>
<dbReference type="SUPFAM" id="SSF53756">
    <property type="entry name" value="UDP-Glycosyltransferase/glycogen phosphorylase"/>
    <property type="match status" value="1"/>
</dbReference>
<feature type="domain" description="Glycosyl transferase family 1" evidence="1">
    <location>
        <begin position="232"/>
        <end position="386"/>
    </location>
</feature>
<dbReference type="CDD" id="cd03811">
    <property type="entry name" value="GT4_GT28_WabH-like"/>
    <property type="match status" value="1"/>
</dbReference>
<dbReference type="EMBL" id="CP130319">
    <property type="protein sequence ID" value="WNR43806.1"/>
    <property type="molecule type" value="Genomic_DNA"/>
</dbReference>
<dbReference type="EC" id="2.4.-.-" evidence="2"/>
<proteinExistence type="predicted"/>
<organism evidence="2 3">
    <name type="scientific">Paenibacillus roseopurpureus</name>
    <dbReference type="NCBI Taxonomy" id="2918901"/>
    <lineage>
        <taxon>Bacteria</taxon>
        <taxon>Bacillati</taxon>
        <taxon>Bacillota</taxon>
        <taxon>Bacilli</taxon>
        <taxon>Bacillales</taxon>
        <taxon>Paenibacillaceae</taxon>
        <taxon>Paenibacillus</taxon>
    </lineage>
</organism>
<protein>
    <submittedName>
        <fullName evidence="2">Glycosyltransferase</fullName>
        <ecNumber evidence="2">2.4.-.-</ecNumber>
    </submittedName>
</protein>
<keyword evidence="3" id="KW-1185">Reference proteome</keyword>
<evidence type="ECO:0000259" key="1">
    <source>
        <dbReference type="Pfam" id="PF00534"/>
    </source>
</evidence>
<evidence type="ECO:0000313" key="3">
    <source>
        <dbReference type="Proteomes" id="UP001304650"/>
    </source>
</evidence>
<dbReference type="Gene3D" id="3.40.50.2000">
    <property type="entry name" value="Glycogen Phosphorylase B"/>
    <property type="match status" value="2"/>
</dbReference>
<dbReference type="GO" id="GO:0016757">
    <property type="term" value="F:glycosyltransferase activity"/>
    <property type="evidence" value="ECO:0007669"/>
    <property type="project" value="UniProtKB-KW"/>
</dbReference>
<accession>A0AA96RK29</accession>
<sequence>MRTKLFISVFDMEIGGVERSLINMLEGLNYEKVEVDLFICHHSGDFMSLIPAEVNVLPEIPAYTVFRKSVRQCVRERRYSALLIRMLSKSVAGTQARRRRLKEGPGYIQMQLDLKWTTRILPPIKKHYDLAISYAWPHDIVASKVSAKKKIAWIHTDYSELEIDNGIDLAVWNKYDAIASISEACTDAFLTTYPMLREKIMLIENISSPTFIKNMANDVTPLAEQVDQADQAAFTLVSVGRLSYVKGFDMAIAALRKLHDKGYTHIRWLVIGYGGYESELRKLIAENKLERSFLLVGKKTNPYPYIQACDVYVQPSRYEGKAVTVTEAKILGKPILITNYATAGSQIIDGVEGMMCELSADGIADGIERLYRDAALRAQFSTYLKEQDFSNVNELEKLYGVM</sequence>
<dbReference type="PANTHER" id="PTHR12526">
    <property type="entry name" value="GLYCOSYLTRANSFERASE"/>
    <property type="match status" value="1"/>
</dbReference>
<dbReference type="AlphaFoldDB" id="A0AA96RK29"/>
<gene>
    <name evidence="2" type="ORF">MJB10_22315</name>
</gene>
<dbReference type="KEGG" id="proo:MJB10_22315"/>
<reference evidence="2" key="1">
    <citation type="submission" date="2022-02" db="EMBL/GenBank/DDBJ databases">
        <title>Paenibacillus sp. MBLB1832 Whole Genome Shotgun Sequencing.</title>
        <authorList>
            <person name="Hwang C.Y."/>
            <person name="Cho E.-S."/>
            <person name="Seo M.-J."/>
        </authorList>
    </citation>
    <scope>NUCLEOTIDE SEQUENCE</scope>
    <source>
        <strain evidence="2">MBLB1832</strain>
    </source>
</reference>
<keyword evidence="2" id="KW-0808">Transferase</keyword>
<keyword evidence="2" id="KW-0328">Glycosyltransferase</keyword>